<reference evidence="10" key="1">
    <citation type="submission" date="2013-12" db="EMBL/GenBank/DDBJ databases">
        <authorList>
            <person name="Linke B."/>
        </authorList>
    </citation>
    <scope>NUCLEOTIDE SEQUENCE [LARGE SCALE GENOMIC DNA]</scope>
    <source>
        <strain evidence="10">CRIB-18</strain>
    </source>
</reference>
<dbReference type="PIRSF" id="PIRSF000876">
    <property type="entry name" value="RR_chemtxs_CheB"/>
    <property type="match status" value="1"/>
</dbReference>
<keyword evidence="3 6" id="KW-0378">Hydrolase</keyword>
<evidence type="ECO:0000256" key="6">
    <source>
        <dbReference type="PROSITE-ProRule" id="PRU00050"/>
    </source>
</evidence>
<dbReference type="PROSITE" id="PS50122">
    <property type="entry name" value="CHEB"/>
    <property type="match status" value="1"/>
</dbReference>
<evidence type="ECO:0000256" key="7">
    <source>
        <dbReference type="PROSITE-ProRule" id="PRU00169"/>
    </source>
</evidence>
<dbReference type="EMBL" id="CCEJ010000001">
    <property type="protein sequence ID" value="CDR33173.1"/>
    <property type="molecule type" value="Genomic_DNA"/>
</dbReference>
<feature type="domain" description="CheB-type methylesterase" evidence="9">
    <location>
        <begin position="165"/>
        <end position="346"/>
    </location>
</feature>
<comment type="caution">
    <text evidence="10">The sequence shown here is derived from an EMBL/GenBank/DDBJ whole genome shotgun (WGS) entry which is preliminary data.</text>
</comment>
<feature type="active site" evidence="6">
    <location>
        <position position="170"/>
    </location>
</feature>
<feature type="modified residue" description="4-aspartylphosphate" evidence="7">
    <location>
        <position position="55"/>
    </location>
</feature>
<reference evidence="10" key="2">
    <citation type="submission" date="2014-09" db="EMBL/GenBank/DDBJ databases">
        <title>Criblamydia sequanensis harbors a mega-plasmid encoding arsenite resistance.</title>
        <authorList>
            <person name="Bertelli C."/>
            <person name="Goesmann A."/>
            <person name="Greub G."/>
        </authorList>
    </citation>
    <scope>NUCLEOTIDE SEQUENCE [LARGE SCALE GENOMIC DNA]</scope>
    <source>
        <strain evidence="10">CRIB-18</strain>
    </source>
</reference>
<accession>A0A090D0S1</accession>
<keyword evidence="1" id="KW-0963">Cytoplasm</keyword>
<dbReference type="Gene3D" id="3.40.50.180">
    <property type="entry name" value="Methylesterase CheB, C-terminal domain"/>
    <property type="match status" value="1"/>
</dbReference>
<dbReference type="GO" id="GO:0000156">
    <property type="term" value="F:phosphorelay response regulator activity"/>
    <property type="evidence" value="ECO:0007669"/>
    <property type="project" value="InterPro"/>
</dbReference>
<evidence type="ECO:0000313" key="11">
    <source>
        <dbReference type="Proteomes" id="UP000031552"/>
    </source>
</evidence>
<dbReference type="InterPro" id="IPR001789">
    <property type="entry name" value="Sig_transdc_resp-reg_receiver"/>
</dbReference>
<evidence type="ECO:0000256" key="3">
    <source>
        <dbReference type="ARBA" id="ARBA00022801"/>
    </source>
</evidence>
<evidence type="ECO:0000259" key="9">
    <source>
        <dbReference type="PROSITE" id="PS50122"/>
    </source>
</evidence>
<evidence type="ECO:0000256" key="4">
    <source>
        <dbReference type="ARBA" id="ARBA00039140"/>
    </source>
</evidence>
<organism evidence="10 11">
    <name type="scientific">Candidatus Criblamydia sequanensis CRIB-18</name>
    <dbReference type="NCBI Taxonomy" id="1437425"/>
    <lineage>
        <taxon>Bacteria</taxon>
        <taxon>Pseudomonadati</taxon>
        <taxon>Chlamydiota</taxon>
        <taxon>Chlamydiia</taxon>
        <taxon>Parachlamydiales</taxon>
        <taxon>Candidatus Criblamydiaceae</taxon>
        <taxon>Candidatus Criblamydia</taxon>
    </lineage>
</organism>
<feature type="active site" evidence="6">
    <location>
        <position position="288"/>
    </location>
</feature>
<dbReference type="OrthoDB" id="9793421at2"/>
<name>A0A090D0S1_9BACT</name>
<dbReference type="SUPFAM" id="SSF52172">
    <property type="entry name" value="CheY-like"/>
    <property type="match status" value="1"/>
</dbReference>
<dbReference type="AlphaFoldDB" id="A0A090D0S1"/>
<evidence type="ECO:0000256" key="5">
    <source>
        <dbReference type="ARBA" id="ARBA00048267"/>
    </source>
</evidence>
<protein>
    <recommendedName>
        <fullName evidence="4">protein-glutamate methylesterase</fullName>
        <ecNumber evidence="4">3.1.1.61</ecNumber>
    </recommendedName>
</protein>
<dbReference type="SMART" id="SM00448">
    <property type="entry name" value="REC"/>
    <property type="match status" value="1"/>
</dbReference>
<evidence type="ECO:0000313" key="10">
    <source>
        <dbReference type="EMBL" id="CDR33173.1"/>
    </source>
</evidence>
<dbReference type="Gene3D" id="3.40.50.2300">
    <property type="match status" value="1"/>
</dbReference>
<dbReference type="InterPro" id="IPR008248">
    <property type="entry name" value="CheB-like"/>
</dbReference>
<feature type="active site" evidence="6">
    <location>
        <position position="196"/>
    </location>
</feature>
<comment type="catalytic activity">
    <reaction evidence="5">
        <text>[protein]-L-glutamate 5-O-methyl ester + H2O = L-glutamyl-[protein] + methanol + H(+)</text>
        <dbReference type="Rhea" id="RHEA:23236"/>
        <dbReference type="Rhea" id="RHEA-COMP:10208"/>
        <dbReference type="Rhea" id="RHEA-COMP:10311"/>
        <dbReference type="ChEBI" id="CHEBI:15377"/>
        <dbReference type="ChEBI" id="CHEBI:15378"/>
        <dbReference type="ChEBI" id="CHEBI:17790"/>
        <dbReference type="ChEBI" id="CHEBI:29973"/>
        <dbReference type="ChEBI" id="CHEBI:82795"/>
        <dbReference type="EC" id="3.1.1.61"/>
    </reaction>
</comment>
<keyword evidence="11" id="KW-1185">Reference proteome</keyword>
<dbReference type="Pfam" id="PF00072">
    <property type="entry name" value="Response_reg"/>
    <property type="match status" value="1"/>
</dbReference>
<evidence type="ECO:0000256" key="2">
    <source>
        <dbReference type="ARBA" id="ARBA00022500"/>
    </source>
</evidence>
<dbReference type="EC" id="3.1.1.61" evidence="4"/>
<dbReference type="InterPro" id="IPR000673">
    <property type="entry name" value="Sig_transdc_resp-reg_Me-estase"/>
</dbReference>
<dbReference type="GO" id="GO:0005737">
    <property type="term" value="C:cytoplasm"/>
    <property type="evidence" value="ECO:0007669"/>
    <property type="project" value="InterPro"/>
</dbReference>
<keyword evidence="7" id="KW-0597">Phosphoprotein</keyword>
<keyword evidence="2 6" id="KW-0145">Chemotaxis</keyword>
<gene>
    <name evidence="10" type="primary">cheB</name>
    <name evidence="10" type="ORF">CSEC_0334</name>
</gene>
<dbReference type="CDD" id="cd16432">
    <property type="entry name" value="CheB_Rec"/>
    <property type="match status" value="1"/>
</dbReference>
<dbReference type="GO" id="GO:0008984">
    <property type="term" value="F:protein-glutamate methylesterase activity"/>
    <property type="evidence" value="ECO:0007669"/>
    <property type="project" value="UniProtKB-EC"/>
</dbReference>
<dbReference type="eggNOG" id="COG2201">
    <property type="taxonomic scope" value="Bacteria"/>
</dbReference>
<dbReference type="GO" id="GO:0006935">
    <property type="term" value="P:chemotaxis"/>
    <property type="evidence" value="ECO:0007669"/>
    <property type="project" value="UniProtKB-UniRule"/>
</dbReference>
<sequence length="354" mass="38824">MVLNVLIVEDSKTSTQLLIHVIESDPDLKVAYAAKNGEEALAWLQTNFCDVITMDIHMPGQDGFEVTRQIMKNKPIPIIIISSAYSEKHVELSFKAMSAGALAILEKPVSLKDSSYTEKADLIVQTIKMVAGIKLIKRRFNTQNQLQDDDLLKKLPKKDLAIEAIAIGASLGGPPAIASILSELTECPVPIFVVQHISSGFTEGFIQWLKSNLSLPIVIPRNLEKAKPGVVYIPGDHFDIELIKNGIITTEFSNHKGPKPSVNKLFYSMASCYGEKSIGVILTGMGDDGAKGLLEMKKKGAYTIAQDEESSILFGMAQEAIFLKAVTEVLPLNSIGRKIKYLLERSKNALSREL</sequence>
<dbReference type="InterPro" id="IPR035909">
    <property type="entry name" value="CheB_C"/>
</dbReference>
<dbReference type="PROSITE" id="PS50110">
    <property type="entry name" value="RESPONSE_REGULATORY"/>
    <property type="match status" value="1"/>
</dbReference>
<evidence type="ECO:0000256" key="1">
    <source>
        <dbReference type="ARBA" id="ARBA00022490"/>
    </source>
</evidence>
<dbReference type="CDD" id="cd17541">
    <property type="entry name" value="REC_CheB-like"/>
    <property type="match status" value="1"/>
</dbReference>
<dbReference type="Proteomes" id="UP000031552">
    <property type="component" value="Unassembled WGS sequence"/>
</dbReference>
<proteinExistence type="predicted"/>
<dbReference type="PANTHER" id="PTHR42872:SF6">
    <property type="entry name" value="PROTEIN-GLUTAMATE METHYLESTERASE_PROTEIN-GLUTAMINE GLUTAMINASE"/>
    <property type="match status" value="1"/>
</dbReference>
<dbReference type="Pfam" id="PF01339">
    <property type="entry name" value="CheB_methylest"/>
    <property type="match status" value="1"/>
</dbReference>
<dbReference type="SUPFAM" id="SSF52738">
    <property type="entry name" value="Methylesterase CheB, C-terminal domain"/>
    <property type="match status" value="1"/>
</dbReference>
<dbReference type="InterPro" id="IPR011006">
    <property type="entry name" value="CheY-like_superfamily"/>
</dbReference>
<feature type="domain" description="Response regulatory" evidence="8">
    <location>
        <begin position="4"/>
        <end position="122"/>
    </location>
</feature>
<dbReference type="RefSeq" id="WP_053331674.1">
    <property type="nucleotide sequence ID" value="NZ_CCEJ010000001.1"/>
</dbReference>
<dbReference type="STRING" id="1437425.CSEC_0334"/>
<evidence type="ECO:0000259" key="8">
    <source>
        <dbReference type="PROSITE" id="PS50110"/>
    </source>
</evidence>
<dbReference type="PANTHER" id="PTHR42872">
    <property type="entry name" value="PROTEIN-GLUTAMATE METHYLESTERASE/PROTEIN-GLUTAMINE GLUTAMINASE"/>
    <property type="match status" value="1"/>
</dbReference>